<evidence type="ECO:0000256" key="2">
    <source>
        <dbReference type="ARBA" id="ARBA00022692"/>
    </source>
</evidence>
<feature type="transmembrane region" description="Helical" evidence="5">
    <location>
        <begin position="112"/>
        <end position="129"/>
    </location>
</feature>
<evidence type="ECO:0000313" key="6">
    <source>
        <dbReference type="EMBL" id="KER34754.1"/>
    </source>
</evidence>
<feature type="transmembrane region" description="Helical" evidence="5">
    <location>
        <begin position="6"/>
        <end position="24"/>
    </location>
</feature>
<comment type="subcellular location">
    <subcellularLocation>
        <location evidence="1">Membrane</location>
    </subcellularLocation>
</comment>
<dbReference type="InterPro" id="IPR001129">
    <property type="entry name" value="Membr-assoc_MAPEG"/>
</dbReference>
<organism evidence="6 7">
    <name type="scientific">Sphingobium indicum F2</name>
    <dbReference type="NCBI Taxonomy" id="1450518"/>
    <lineage>
        <taxon>Bacteria</taxon>
        <taxon>Pseudomonadati</taxon>
        <taxon>Pseudomonadota</taxon>
        <taxon>Alphaproteobacteria</taxon>
        <taxon>Sphingomonadales</taxon>
        <taxon>Sphingomonadaceae</taxon>
        <taxon>Sphingobium</taxon>
    </lineage>
</organism>
<evidence type="ECO:0000256" key="3">
    <source>
        <dbReference type="ARBA" id="ARBA00022989"/>
    </source>
</evidence>
<protein>
    <recommendedName>
        <fullName evidence="8">MAPEG family protein</fullName>
    </recommendedName>
</protein>
<comment type="caution">
    <text evidence="6">The sequence shown here is derived from an EMBL/GenBank/DDBJ whole genome shotgun (WGS) entry which is preliminary data.</text>
</comment>
<keyword evidence="3 5" id="KW-1133">Transmembrane helix</keyword>
<reference evidence="6 7" key="1">
    <citation type="submission" date="2014-05" db="EMBL/GenBank/DDBJ databases">
        <title>Genome Announcement of Sphingobium lucknowense F2.</title>
        <authorList>
            <person name="Lal R."/>
            <person name="Negi V."/>
            <person name="Lata P."/>
            <person name="Sangwan N."/>
            <person name="Gupta S.K."/>
            <person name="Rao D.L.N."/>
            <person name="Das S."/>
        </authorList>
    </citation>
    <scope>NUCLEOTIDE SEQUENCE [LARGE SCALE GENOMIC DNA]</scope>
    <source>
        <strain evidence="6 7">F2</strain>
    </source>
</reference>
<evidence type="ECO:0000256" key="4">
    <source>
        <dbReference type="ARBA" id="ARBA00023136"/>
    </source>
</evidence>
<dbReference type="PANTHER" id="PTHR35371">
    <property type="entry name" value="INNER MEMBRANE PROTEIN"/>
    <property type="match status" value="1"/>
</dbReference>
<dbReference type="PANTHER" id="PTHR35371:SF1">
    <property type="entry name" value="BLR7753 PROTEIN"/>
    <property type="match status" value="1"/>
</dbReference>
<dbReference type="GO" id="GO:0016020">
    <property type="term" value="C:membrane"/>
    <property type="evidence" value="ECO:0007669"/>
    <property type="project" value="UniProtKB-SubCell"/>
</dbReference>
<dbReference type="RefSeq" id="WP_020819837.1">
    <property type="nucleotide sequence ID" value="NZ_JANF02000092.1"/>
</dbReference>
<keyword evidence="2 5" id="KW-0812">Transmembrane</keyword>
<proteinExistence type="predicted"/>
<sequence>MKAELAPLVWVSIFTALLWVPYVLNRMVVAGIGATVGNPSDPPAPLSPWARRLRAAHANAIENLVVFAALVLAAELSSISTPIIVAAGWLYLWSRILHAVIYALGIPWLRTIAFTGGFVAQMMVAWALVTA</sequence>
<feature type="transmembrane region" description="Helical" evidence="5">
    <location>
        <begin position="64"/>
        <end position="92"/>
    </location>
</feature>
<dbReference type="InterPro" id="IPR023352">
    <property type="entry name" value="MAPEG-like_dom_sf"/>
</dbReference>
<evidence type="ECO:0000256" key="5">
    <source>
        <dbReference type="SAM" id="Phobius"/>
    </source>
</evidence>
<evidence type="ECO:0000256" key="1">
    <source>
        <dbReference type="ARBA" id="ARBA00004370"/>
    </source>
</evidence>
<name>A0A8E0WNZ4_9SPHN</name>
<evidence type="ECO:0008006" key="8">
    <source>
        <dbReference type="Google" id="ProtNLM"/>
    </source>
</evidence>
<evidence type="ECO:0000313" key="7">
    <source>
        <dbReference type="Proteomes" id="UP000028135"/>
    </source>
</evidence>
<dbReference type="EMBL" id="JANF02000092">
    <property type="protein sequence ID" value="KER34754.1"/>
    <property type="molecule type" value="Genomic_DNA"/>
</dbReference>
<gene>
    <name evidence="6" type="ORF">AL00_19520</name>
</gene>
<dbReference type="SUPFAM" id="SSF161084">
    <property type="entry name" value="MAPEG domain-like"/>
    <property type="match status" value="1"/>
</dbReference>
<dbReference type="Gene3D" id="1.20.120.550">
    <property type="entry name" value="Membrane associated eicosanoid/glutathione metabolism-like domain"/>
    <property type="match status" value="1"/>
</dbReference>
<dbReference type="Pfam" id="PF01124">
    <property type="entry name" value="MAPEG"/>
    <property type="match status" value="1"/>
</dbReference>
<accession>A0A8E0WNZ4</accession>
<dbReference type="Proteomes" id="UP000028135">
    <property type="component" value="Unassembled WGS sequence"/>
</dbReference>
<keyword evidence="4 5" id="KW-0472">Membrane</keyword>
<dbReference type="AlphaFoldDB" id="A0A8E0WNZ4"/>